<dbReference type="Proteomes" id="UP000594220">
    <property type="component" value="Unplaced"/>
</dbReference>
<feature type="region of interest" description="Disordered" evidence="1">
    <location>
        <begin position="1"/>
        <end position="84"/>
    </location>
</feature>
<dbReference type="Gene3D" id="3.40.250.10">
    <property type="entry name" value="Rhodanese-like domain"/>
    <property type="match status" value="1"/>
</dbReference>
<reference evidence="3" key="2">
    <citation type="submission" date="2025-09" db="UniProtKB">
        <authorList>
            <consortium name="Ensembl"/>
        </authorList>
    </citation>
    <scope>IDENTIFICATION</scope>
</reference>
<dbReference type="SMART" id="SM00450">
    <property type="entry name" value="RHOD"/>
    <property type="match status" value="1"/>
</dbReference>
<keyword evidence="4" id="KW-1185">Reference proteome</keyword>
<feature type="compositionally biased region" description="Low complexity" evidence="1">
    <location>
        <begin position="48"/>
        <end position="71"/>
    </location>
</feature>
<dbReference type="PANTHER" id="PTHR44086">
    <property type="entry name" value="THIOSULFATE SULFURTRANSFERASE RDL2, MITOCHONDRIAL-RELATED"/>
    <property type="match status" value="1"/>
</dbReference>
<protein>
    <submittedName>
        <fullName evidence="3">Thiosulfate sulfurtransferase like domain containing 3</fullName>
    </submittedName>
</protein>
<accession>A0A7M4DVE2</accession>
<evidence type="ECO:0000313" key="4">
    <source>
        <dbReference type="Proteomes" id="UP000594220"/>
    </source>
</evidence>
<organism evidence="3 4">
    <name type="scientific">Crocodylus porosus</name>
    <name type="common">Saltwater crocodile</name>
    <name type="synonym">Estuarine crocodile</name>
    <dbReference type="NCBI Taxonomy" id="8502"/>
    <lineage>
        <taxon>Eukaryota</taxon>
        <taxon>Metazoa</taxon>
        <taxon>Chordata</taxon>
        <taxon>Craniata</taxon>
        <taxon>Vertebrata</taxon>
        <taxon>Euteleostomi</taxon>
        <taxon>Archelosauria</taxon>
        <taxon>Archosauria</taxon>
        <taxon>Crocodylia</taxon>
        <taxon>Longirostres</taxon>
        <taxon>Crocodylidae</taxon>
        <taxon>Crocodylus</taxon>
    </lineage>
</organism>
<evidence type="ECO:0000313" key="3">
    <source>
        <dbReference type="Ensembl" id="ENSCPRP00005000348.1"/>
    </source>
</evidence>
<dbReference type="PROSITE" id="PS50206">
    <property type="entry name" value="RHODANESE_3"/>
    <property type="match status" value="1"/>
</dbReference>
<dbReference type="InterPro" id="IPR036873">
    <property type="entry name" value="Rhodanese-like_dom_sf"/>
</dbReference>
<dbReference type="InterPro" id="IPR001763">
    <property type="entry name" value="Rhodanese-like_dom"/>
</dbReference>
<dbReference type="AlphaFoldDB" id="A0A7M4DVE2"/>
<evidence type="ECO:0000256" key="1">
    <source>
        <dbReference type="SAM" id="MobiDB-lite"/>
    </source>
</evidence>
<proteinExistence type="predicted"/>
<gene>
    <name evidence="3" type="primary">TSTD3</name>
</gene>
<evidence type="ECO:0000259" key="2">
    <source>
        <dbReference type="PROSITE" id="PS50206"/>
    </source>
</evidence>
<feature type="domain" description="Rhodanese" evidence="2">
    <location>
        <begin position="170"/>
        <end position="272"/>
    </location>
</feature>
<dbReference type="SUPFAM" id="SSF52821">
    <property type="entry name" value="Rhodanese/Cell cycle control phosphatase"/>
    <property type="match status" value="1"/>
</dbReference>
<dbReference type="PANTHER" id="PTHR44086:SF10">
    <property type="entry name" value="THIOSULFATE SULFURTRANSFERASE_RHODANESE-LIKE DOMAIN-CONTAINING PROTEIN 3"/>
    <property type="match status" value="1"/>
</dbReference>
<reference evidence="3" key="1">
    <citation type="submission" date="2025-08" db="UniProtKB">
        <authorList>
            <consortium name="Ensembl"/>
        </authorList>
    </citation>
    <scope>IDENTIFICATION</scope>
</reference>
<name>A0A7M4DVE2_CROPO</name>
<dbReference type="Pfam" id="PF00581">
    <property type="entry name" value="Rhodanese"/>
    <property type="match status" value="1"/>
</dbReference>
<sequence>MPPVFRQQPGETSFSTAKPVAVTAGGARLPPAGLPRGNVQPLRDAGDARAPQRAGPAAPRGRRGAPFASGPHEPGPPRTRWRRSPVTWSRRWGPLLPACPRSAQAGAWAMRGCGGLCRAAWAVLAPRGRSTRCRPRLWAVPDLKTINVIFYNLSTTTDHGISYKELKDLLKSQTIHIDVREKWEIGKFGKIPGSINIPLGEVVEALWMNPEDFKEQYSQDMPAKSDHIIFSCMAGVRSKRALDIAMSLGFSRVQHYAGGFEEWRKCEPSEKN</sequence>
<dbReference type="GeneTree" id="ENSGT00940000163155"/>
<dbReference type="Ensembl" id="ENSCPRT00005000425.1">
    <property type="protein sequence ID" value="ENSCPRP00005000348.1"/>
    <property type="gene ID" value="ENSCPRG00005000301.1"/>
</dbReference>